<dbReference type="PANTHER" id="PTHR44329:SF214">
    <property type="entry name" value="PROTEIN KINASE DOMAIN-CONTAINING PROTEIN"/>
    <property type="match status" value="1"/>
</dbReference>
<comment type="caution">
    <text evidence="2">The sequence shown here is derived from an EMBL/GenBank/DDBJ whole genome shotgun (WGS) entry which is preliminary data.</text>
</comment>
<dbReference type="PROSITE" id="PS50011">
    <property type="entry name" value="PROTEIN_KINASE_DOM"/>
    <property type="match status" value="1"/>
</dbReference>
<dbReference type="AlphaFoldDB" id="A0AAD5LQK7"/>
<dbReference type="GO" id="GO:0004674">
    <property type="term" value="F:protein serine/threonine kinase activity"/>
    <property type="evidence" value="ECO:0007669"/>
    <property type="project" value="TreeGrafter"/>
</dbReference>
<accession>A0AAD5LQK7</accession>
<dbReference type="Pfam" id="PF00069">
    <property type="entry name" value="Pkinase"/>
    <property type="match status" value="1"/>
</dbReference>
<organism evidence="2 3">
    <name type="scientific">Pythium insidiosum</name>
    <name type="common">Pythiosis disease agent</name>
    <dbReference type="NCBI Taxonomy" id="114742"/>
    <lineage>
        <taxon>Eukaryota</taxon>
        <taxon>Sar</taxon>
        <taxon>Stramenopiles</taxon>
        <taxon>Oomycota</taxon>
        <taxon>Peronosporomycetes</taxon>
        <taxon>Pythiales</taxon>
        <taxon>Pythiaceae</taxon>
        <taxon>Pythium</taxon>
    </lineage>
</organism>
<name>A0AAD5LQK7_PYTIN</name>
<dbReference type="InterPro" id="IPR011009">
    <property type="entry name" value="Kinase-like_dom_sf"/>
</dbReference>
<dbReference type="InterPro" id="IPR008271">
    <property type="entry name" value="Ser/Thr_kinase_AS"/>
</dbReference>
<feature type="domain" description="Protein kinase" evidence="1">
    <location>
        <begin position="1"/>
        <end position="156"/>
    </location>
</feature>
<gene>
    <name evidence="2" type="ORF">P43SY_010627</name>
</gene>
<dbReference type="InterPro" id="IPR000719">
    <property type="entry name" value="Prot_kinase_dom"/>
</dbReference>
<dbReference type="SUPFAM" id="SSF56112">
    <property type="entry name" value="Protein kinase-like (PK-like)"/>
    <property type="match status" value="1"/>
</dbReference>
<evidence type="ECO:0000259" key="1">
    <source>
        <dbReference type="PROSITE" id="PS50011"/>
    </source>
</evidence>
<dbReference type="Gene3D" id="1.10.510.10">
    <property type="entry name" value="Transferase(Phosphotransferase) domain 1"/>
    <property type="match status" value="1"/>
</dbReference>
<dbReference type="SMART" id="SM00220">
    <property type="entry name" value="S_TKc"/>
    <property type="match status" value="1"/>
</dbReference>
<dbReference type="PROSITE" id="PS00108">
    <property type="entry name" value="PROTEIN_KINASE_ST"/>
    <property type="match status" value="1"/>
</dbReference>
<dbReference type="EMBL" id="JAKCXM010004790">
    <property type="protein sequence ID" value="KAJ0389125.1"/>
    <property type="molecule type" value="Genomic_DNA"/>
</dbReference>
<sequence>MERGDLRSVLNDFEDNQHRPHGFDADKVKIALHVAHALTYLHSLQPVIVHRDLKSKNILLTSDYDAKVTDFGVSRERADSTMTAGVGSSLWMAPEVMLGERYDERADVFSFGVVLSELDTHMLPYAQAKETGTNRKLPETAVLQMVSLGLCACECT</sequence>
<proteinExistence type="predicted"/>
<evidence type="ECO:0000313" key="2">
    <source>
        <dbReference type="EMBL" id="KAJ0389125.1"/>
    </source>
</evidence>
<dbReference type="PANTHER" id="PTHR44329">
    <property type="entry name" value="SERINE/THREONINE-PROTEIN KINASE TNNI3K-RELATED"/>
    <property type="match status" value="1"/>
</dbReference>
<evidence type="ECO:0000313" key="3">
    <source>
        <dbReference type="Proteomes" id="UP001209570"/>
    </source>
</evidence>
<dbReference type="GO" id="GO:0005524">
    <property type="term" value="F:ATP binding"/>
    <property type="evidence" value="ECO:0007669"/>
    <property type="project" value="InterPro"/>
</dbReference>
<dbReference type="InterPro" id="IPR051681">
    <property type="entry name" value="Ser/Thr_Kinases-Pseudokinases"/>
</dbReference>
<reference evidence="2" key="1">
    <citation type="submission" date="2021-12" db="EMBL/GenBank/DDBJ databases">
        <title>Prjna785345.</title>
        <authorList>
            <person name="Rujirawat T."/>
            <person name="Krajaejun T."/>
        </authorList>
    </citation>
    <scope>NUCLEOTIDE SEQUENCE</scope>
    <source>
        <strain evidence="2">Pi057C3</strain>
    </source>
</reference>
<protein>
    <recommendedName>
        <fullName evidence="1">Protein kinase domain-containing protein</fullName>
    </recommendedName>
</protein>
<keyword evidence="3" id="KW-1185">Reference proteome</keyword>
<dbReference type="Proteomes" id="UP001209570">
    <property type="component" value="Unassembled WGS sequence"/>
</dbReference>